<dbReference type="InterPro" id="IPR007768">
    <property type="entry name" value="Suppressor_of_fused"/>
</dbReference>
<organism evidence="2 3">
    <name type="scientific">Paenibacillus barcinonensis</name>
    <dbReference type="NCBI Taxonomy" id="198119"/>
    <lineage>
        <taxon>Bacteria</taxon>
        <taxon>Bacillati</taxon>
        <taxon>Bacillota</taxon>
        <taxon>Bacilli</taxon>
        <taxon>Bacillales</taxon>
        <taxon>Paenibacillaceae</taxon>
        <taxon>Paenibacillus</taxon>
    </lineage>
</organism>
<dbReference type="Pfam" id="PF05076">
    <property type="entry name" value="SUFU"/>
    <property type="match status" value="1"/>
</dbReference>
<reference evidence="2 3" key="1">
    <citation type="submission" date="2018-06" db="EMBL/GenBank/DDBJ databases">
        <title>Genomic Encyclopedia of Type Strains, Phase III (KMG-III): the genomes of soil and plant-associated and newly described type strains.</title>
        <authorList>
            <person name="Whitman W."/>
        </authorList>
    </citation>
    <scope>NUCLEOTIDE SEQUENCE [LARGE SCALE GENOMIC DNA]</scope>
    <source>
        <strain evidence="2 3">CECT 7022</strain>
    </source>
</reference>
<evidence type="ECO:0000313" key="2">
    <source>
        <dbReference type="EMBL" id="PYE49712.1"/>
    </source>
</evidence>
<dbReference type="InterPro" id="IPR020941">
    <property type="entry name" value="SUFU-like_domain"/>
</dbReference>
<gene>
    <name evidence="2" type="ORF">DFQ00_105216</name>
</gene>
<evidence type="ECO:0000313" key="3">
    <source>
        <dbReference type="Proteomes" id="UP000247790"/>
    </source>
</evidence>
<comment type="caution">
    <text evidence="2">The sequence shown here is derived from an EMBL/GenBank/DDBJ whole genome shotgun (WGS) entry which is preliminary data.</text>
</comment>
<protein>
    <submittedName>
        <fullName evidence="2">Suppressor of fused protein SUFU</fullName>
    </submittedName>
</protein>
<dbReference type="SUPFAM" id="SSF103359">
    <property type="entry name" value="Suppressor of Fused, N-terminal domain"/>
    <property type="match status" value="1"/>
</dbReference>
<feature type="domain" description="Suppressor of fused-like" evidence="1">
    <location>
        <begin position="41"/>
        <end position="204"/>
    </location>
</feature>
<dbReference type="InterPro" id="IPR017429">
    <property type="entry name" value="Suppressor_of_fused_bac"/>
</dbReference>
<dbReference type="PANTHER" id="PTHR10928">
    <property type="entry name" value="SUPPRESSOR OF FUSED"/>
    <property type="match status" value="1"/>
</dbReference>
<dbReference type="AlphaFoldDB" id="A0A2V4WPD7"/>
<dbReference type="GO" id="GO:0005737">
    <property type="term" value="C:cytoplasm"/>
    <property type="evidence" value="ECO:0007669"/>
    <property type="project" value="TreeGrafter"/>
</dbReference>
<evidence type="ECO:0000259" key="1">
    <source>
        <dbReference type="Pfam" id="PF05076"/>
    </source>
</evidence>
<dbReference type="PANTHER" id="PTHR10928:SF2">
    <property type="entry name" value="SUPPRESSOR OF FUSED HOMOLOG"/>
    <property type="match status" value="1"/>
</dbReference>
<name>A0A2V4WPD7_PAEBA</name>
<sequence>MIMSHEENTSGWDAIDQALQQLYGEQEPQHYGTAIPYMLGGPDPLDGISAYAVDTPMPHWHFVTYGFSELYDKEAEDASRSGYGFELTFRLTRAADETQPPAWALNLLQNMGRYVFSSGNLFQPGDYLDANGPICLNSDTLLTALAFVEDPDLPEQMTPNGAVQFIQMVGITCRELEMIQSWNTRGFLAACESYMPKYVTDLMRNSCADIPSVIQATERGIALDGSSTAILFIQQLGWEPARKKLLQKNIPAKLVLGAQQATLLCSILRSRIAKKATLSLIGTDVNIIFEAGDQPSIMETEREVRLIVNQQAVDELTGQLRPHACSFELPSLDKLQIEIVPTQIKDQEGNVIKTIG</sequence>
<dbReference type="InterPro" id="IPR037181">
    <property type="entry name" value="SUFU_N"/>
</dbReference>
<accession>A0A2V4WPD7</accession>
<proteinExistence type="predicted"/>
<dbReference type="PIRSF" id="PIRSF038192">
    <property type="entry name" value="Txn_reg_BtrU_prd"/>
    <property type="match status" value="1"/>
</dbReference>
<dbReference type="Proteomes" id="UP000247790">
    <property type="component" value="Unassembled WGS sequence"/>
</dbReference>
<dbReference type="EMBL" id="QJSW01000005">
    <property type="protein sequence ID" value="PYE49712.1"/>
    <property type="molecule type" value="Genomic_DNA"/>
</dbReference>